<dbReference type="Gene3D" id="3.30.70.270">
    <property type="match status" value="1"/>
</dbReference>
<dbReference type="EMBL" id="JAAAWN010000009">
    <property type="protein sequence ID" value="NDV91293.1"/>
    <property type="molecule type" value="Genomic_DNA"/>
</dbReference>
<name>A0A7X5RKS6_9ALTE</name>
<dbReference type="InterPro" id="IPR000160">
    <property type="entry name" value="GGDEF_dom"/>
</dbReference>
<evidence type="ECO:0000313" key="7">
    <source>
        <dbReference type="Proteomes" id="UP000470213"/>
    </source>
</evidence>
<feature type="transmembrane region" description="Helical" evidence="4">
    <location>
        <begin position="67"/>
        <end position="87"/>
    </location>
</feature>
<evidence type="ECO:0000313" key="6">
    <source>
        <dbReference type="EMBL" id="NDV91293.1"/>
    </source>
</evidence>
<organism evidence="6 7">
    <name type="scientific">Alteromonas profundi</name>
    <dbReference type="NCBI Taxonomy" id="2696062"/>
    <lineage>
        <taxon>Bacteria</taxon>
        <taxon>Pseudomonadati</taxon>
        <taxon>Pseudomonadota</taxon>
        <taxon>Gammaproteobacteria</taxon>
        <taxon>Alteromonadales</taxon>
        <taxon>Alteromonadaceae</taxon>
        <taxon>Alteromonas/Salinimonas group</taxon>
        <taxon>Alteromonas</taxon>
    </lineage>
</organism>
<dbReference type="PANTHER" id="PTHR45138">
    <property type="entry name" value="REGULATORY COMPONENTS OF SENSORY TRANSDUCTION SYSTEM"/>
    <property type="match status" value="1"/>
</dbReference>
<feature type="transmembrane region" description="Helical" evidence="4">
    <location>
        <begin position="161"/>
        <end position="179"/>
    </location>
</feature>
<dbReference type="RefSeq" id="WP_163084879.1">
    <property type="nucleotide sequence ID" value="NZ_JAAAWN010000009.1"/>
</dbReference>
<dbReference type="EC" id="2.7.7.65" evidence="2"/>
<evidence type="ECO:0000256" key="1">
    <source>
        <dbReference type="ARBA" id="ARBA00001946"/>
    </source>
</evidence>
<dbReference type="PANTHER" id="PTHR45138:SF9">
    <property type="entry name" value="DIGUANYLATE CYCLASE DGCM-RELATED"/>
    <property type="match status" value="1"/>
</dbReference>
<dbReference type="GO" id="GO:1902201">
    <property type="term" value="P:negative regulation of bacterial-type flagellum-dependent cell motility"/>
    <property type="evidence" value="ECO:0007669"/>
    <property type="project" value="TreeGrafter"/>
</dbReference>
<dbReference type="SUPFAM" id="SSF55073">
    <property type="entry name" value="Nucleotide cyclase"/>
    <property type="match status" value="1"/>
</dbReference>
<reference evidence="6 7" key="1">
    <citation type="submission" date="2020-01" db="EMBL/GenBank/DDBJ databases">
        <authorList>
            <person name="Chen J."/>
            <person name="Zhu S."/>
            <person name="Yang J."/>
        </authorList>
    </citation>
    <scope>NUCLEOTIDE SEQUENCE [LARGE SCALE GENOMIC DNA]</scope>
    <source>
        <strain evidence="6 7">345S023</strain>
    </source>
</reference>
<comment type="catalytic activity">
    <reaction evidence="3">
        <text>2 GTP = 3',3'-c-di-GMP + 2 diphosphate</text>
        <dbReference type="Rhea" id="RHEA:24898"/>
        <dbReference type="ChEBI" id="CHEBI:33019"/>
        <dbReference type="ChEBI" id="CHEBI:37565"/>
        <dbReference type="ChEBI" id="CHEBI:58805"/>
        <dbReference type="EC" id="2.7.7.65"/>
    </reaction>
</comment>
<dbReference type="Pfam" id="PF00990">
    <property type="entry name" value="GGDEF"/>
    <property type="match status" value="1"/>
</dbReference>
<feature type="transmembrane region" description="Helical" evidence="4">
    <location>
        <begin position="12"/>
        <end position="31"/>
    </location>
</feature>
<dbReference type="InterPro" id="IPR029787">
    <property type="entry name" value="Nucleotide_cyclase"/>
</dbReference>
<dbReference type="AlphaFoldDB" id="A0A7X5RKS6"/>
<dbReference type="CDD" id="cd01949">
    <property type="entry name" value="GGDEF"/>
    <property type="match status" value="1"/>
</dbReference>
<dbReference type="NCBIfam" id="TIGR00254">
    <property type="entry name" value="GGDEF"/>
    <property type="match status" value="1"/>
</dbReference>
<feature type="transmembrane region" description="Helical" evidence="4">
    <location>
        <begin position="99"/>
        <end position="116"/>
    </location>
</feature>
<gene>
    <name evidence="6" type="ORF">GTH32_08885</name>
</gene>
<dbReference type="GO" id="GO:0005886">
    <property type="term" value="C:plasma membrane"/>
    <property type="evidence" value="ECO:0007669"/>
    <property type="project" value="TreeGrafter"/>
</dbReference>
<feature type="domain" description="GGDEF" evidence="5">
    <location>
        <begin position="273"/>
        <end position="403"/>
    </location>
</feature>
<accession>A0A7X5RKS6</accession>
<dbReference type="GO" id="GO:0052621">
    <property type="term" value="F:diguanylate cyclase activity"/>
    <property type="evidence" value="ECO:0007669"/>
    <property type="project" value="UniProtKB-EC"/>
</dbReference>
<sequence length="406" mass="45681">MDLLLVPSVKLLNVIALLAGVATLTWSLMATPLRLYRLASKRFALANGVIFCYFFGYQWLTPFTGEITWLVSHLALFFFALLYQSGVRILFRHQRNKSALWLTFIFAAIAIFIASYNPRSLPIVLALVACLTAAVFYNGTRIKQLELRKEFSHVSSFLLSLPDYVFIAVVFFSSAAYIAHFSMESHSYCALDIGLDVYLWVAVGLVVLINATAMTAAIMRLVLKITFLAEHDQLTGLLNRRAIKKMLQIEWRKFQLQRELKKVNAKNKAQPEANFSVLMVDVDHFKHINDEFGHDAGDAALTFVSKNLAQLVREDDYCARFGGEEFIIILTNTCHETALERASAICQHFAQTPWREGVAPLTLSIGCETAMNATSIDQLLSRADRALYHAKRSGRNRTIAYSASFA</sequence>
<keyword evidence="4" id="KW-1133">Transmembrane helix</keyword>
<evidence type="ECO:0000259" key="5">
    <source>
        <dbReference type="PROSITE" id="PS50887"/>
    </source>
</evidence>
<proteinExistence type="predicted"/>
<dbReference type="Proteomes" id="UP000470213">
    <property type="component" value="Unassembled WGS sequence"/>
</dbReference>
<feature type="transmembrane region" description="Helical" evidence="4">
    <location>
        <begin position="199"/>
        <end position="223"/>
    </location>
</feature>
<keyword evidence="4" id="KW-0812">Transmembrane</keyword>
<dbReference type="InterPro" id="IPR050469">
    <property type="entry name" value="Diguanylate_Cyclase"/>
</dbReference>
<evidence type="ECO:0000256" key="4">
    <source>
        <dbReference type="SAM" id="Phobius"/>
    </source>
</evidence>
<keyword evidence="7" id="KW-1185">Reference proteome</keyword>
<dbReference type="InterPro" id="IPR043128">
    <property type="entry name" value="Rev_trsase/Diguanyl_cyclase"/>
</dbReference>
<dbReference type="SMART" id="SM00267">
    <property type="entry name" value="GGDEF"/>
    <property type="match status" value="1"/>
</dbReference>
<feature type="transmembrane region" description="Helical" evidence="4">
    <location>
        <begin position="122"/>
        <end position="140"/>
    </location>
</feature>
<protein>
    <recommendedName>
        <fullName evidence="2">diguanylate cyclase</fullName>
        <ecNumber evidence="2">2.7.7.65</ecNumber>
    </recommendedName>
</protein>
<comment type="cofactor">
    <cofactor evidence="1">
        <name>Mg(2+)</name>
        <dbReference type="ChEBI" id="CHEBI:18420"/>
    </cofactor>
</comment>
<dbReference type="FunFam" id="3.30.70.270:FF:000001">
    <property type="entry name" value="Diguanylate cyclase domain protein"/>
    <property type="match status" value="1"/>
</dbReference>
<feature type="transmembrane region" description="Helical" evidence="4">
    <location>
        <begin position="43"/>
        <end position="61"/>
    </location>
</feature>
<comment type="caution">
    <text evidence="6">The sequence shown here is derived from an EMBL/GenBank/DDBJ whole genome shotgun (WGS) entry which is preliminary data.</text>
</comment>
<evidence type="ECO:0000256" key="3">
    <source>
        <dbReference type="ARBA" id="ARBA00034247"/>
    </source>
</evidence>
<dbReference type="PROSITE" id="PS50887">
    <property type="entry name" value="GGDEF"/>
    <property type="match status" value="1"/>
</dbReference>
<keyword evidence="4" id="KW-0472">Membrane</keyword>
<dbReference type="GO" id="GO:0043709">
    <property type="term" value="P:cell adhesion involved in single-species biofilm formation"/>
    <property type="evidence" value="ECO:0007669"/>
    <property type="project" value="TreeGrafter"/>
</dbReference>
<evidence type="ECO:0000256" key="2">
    <source>
        <dbReference type="ARBA" id="ARBA00012528"/>
    </source>
</evidence>